<dbReference type="Proteomes" id="UP000308600">
    <property type="component" value="Unassembled WGS sequence"/>
</dbReference>
<evidence type="ECO:0000313" key="2">
    <source>
        <dbReference type="Proteomes" id="UP000308600"/>
    </source>
</evidence>
<reference evidence="1 2" key="1">
    <citation type="journal article" date="2019" name="Nat. Ecol. Evol.">
        <title>Megaphylogeny resolves global patterns of mushroom evolution.</title>
        <authorList>
            <person name="Varga T."/>
            <person name="Krizsan K."/>
            <person name="Foldi C."/>
            <person name="Dima B."/>
            <person name="Sanchez-Garcia M."/>
            <person name="Sanchez-Ramirez S."/>
            <person name="Szollosi G.J."/>
            <person name="Szarkandi J.G."/>
            <person name="Papp V."/>
            <person name="Albert L."/>
            <person name="Andreopoulos W."/>
            <person name="Angelini C."/>
            <person name="Antonin V."/>
            <person name="Barry K.W."/>
            <person name="Bougher N.L."/>
            <person name="Buchanan P."/>
            <person name="Buyck B."/>
            <person name="Bense V."/>
            <person name="Catcheside P."/>
            <person name="Chovatia M."/>
            <person name="Cooper J."/>
            <person name="Damon W."/>
            <person name="Desjardin D."/>
            <person name="Finy P."/>
            <person name="Geml J."/>
            <person name="Haridas S."/>
            <person name="Hughes K."/>
            <person name="Justo A."/>
            <person name="Karasinski D."/>
            <person name="Kautmanova I."/>
            <person name="Kiss B."/>
            <person name="Kocsube S."/>
            <person name="Kotiranta H."/>
            <person name="LaButti K.M."/>
            <person name="Lechner B.E."/>
            <person name="Liimatainen K."/>
            <person name="Lipzen A."/>
            <person name="Lukacs Z."/>
            <person name="Mihaltcheva S."/>
            <person name="Morgado L.N."/>
            <person name="Niskanen T."/>
            <person name="Noordeloos M.E."/>
            <person name="Ohm R.A."/>
            <person name="Ortiz-Santana B."/>
            <person name="Ovrebo C."/>
            <person name="Racz N."/>
            <person name="Riley R."/>
            <person name="Savchenko A."/>
            <person name="Shiryaev A."/>
            <person name="Soop K."/>
            <person name="Spirin V."/>
            <person name="Szebenyi C."/>
            <person name="Tomsovsky M."/>
            <person name="Tulloss R.E."/>
            <person name="Uehling J."/>
            <person name="Grigoriev I.V."/>
            <person name="Vagvolgyi C."/>
            <person name="Papp T."/>
            <person name="Martin F.M."/>
            <person name="Miettinen O."/>
            <person name="Hibbett D.S."/>
            <person name="Nagy L.G."/>
        </authorList>
    </citation>
    <scope>NUCLEOTIDE SEQUENCE [LARGE SCALE GENOMIC DNA]</scope>
    <source>
        <strain evidence="1 2">NL-1719</strain>
    </source>
</reference>
<dbReference type="EMBL" id="ML208373">
    <property type="protein sequence ID" value="TFK67553.1"/>
    <property type="molecule type" value="Genomic_DNA"/>
</dbReference>
<accession>A0ACD3ANP7</accession>
<name>A0ACD3ANP7_9AGAR</name>
<organism evidence="1 2">
    <name type="scientific">Pluteus cervinus</name>
    <dbReference type="NCBI Taxonomy" id="181527"/>
    <lineage>
        <taxon>Eukaryota</taxon>
        <taxon>Fungi</taxon>
        <taxon>Dikarya</taxon>
        <taxon>Basidiomycota</taxon>
        <taxon>Agaricomycotina</taxon>
        <taxon>Agaricomycetes</taxon>
        <taxon>Agaricomycetidae</taxon>
        <taxon>Agaricales</taxon>
        <taxon>Pluteineae</taxon>
        <taxon>Pluteaceae</taxon>
        <taxon>Pluteus</taxon>
    </lineage>
</organism>
<sequence>MRPLDGTSRRKSTVAACLVGFELQVNSGQSDQCCAIPSLPCSLVAAFIVRETLLSRGLRCHHQLQVPEGHCRSLRRDHIIPHRHTECQGNLSLLLDRSPRSTGSGQRSTY</sequence>
<gene>
    <name evidence="1" type="ORF">BDN72DRAFT_93686</name>
</gene>
<protein>
    <submittedName>
        <fullName evidence="1">Uncharacterized protein</fullName>
    </submittedName>
</protein>
<keyword evidence="2" id="KW-1185">Reference proteome</keyword>
<proteinExistence type="predicted"/>
<evidence type="ECO:0000313" key="1">
    <source>
        <dbReference type="EMBL" id="TFK67553.1"/>
    </source>
</evidence>